<dbReference type="Proteomes" id="UP000001511">
    <property type="component" value="Chromosome"/>
</dbReference>
<accession>D7DVM3</accession>
<dbReference type="HOGENOM" id="CLU_3120456_0_0_3"/>
<dbReference type="EMBL" id="CP002059">
    <property type="protein sequence ID" value="ADI62674.1"/>
    <property type="molecule type" value="Genomic_DNA"/>
</dbReference>
<sequence>MILNVRRASLKEIVKNLRDTIAYGTLPVHAVSQRDTLGYHYDISPSLTRL</sequence>
<organism evidence="1 2">
    <name type="scientific">Nostoc azollae (strain 0708)</name>
    <name type="common">Anabaena azollae (strain 0708)</name>
    <dbReference type="NCBI Taxonomy" id="551115"/>
    <lineage>
        <taxon>Bacteria</taxon>
        <taxon>Bacillati</taxon>
        <taxon>Cyanobacteriota</taxon>
        <taxon>Cyanophyceae</taxon>
        <taxon>Nostocales</taxon>
        <taxon>Nostocaceae</taxon>
        <taxon>Trichormus</taxon>
    </lineage>
</organism>
<dbReference type="AlphaFoldDB" id="D7DVM3"/>
<proteinExistence type="predicted"/>
<gene>
    <name evidence="1" type="ordered locus">Aazo_0009</name>
</gene>
<protein>
    <submittedName>
        <fullName evidence="1">Uncharacterized protein</fullName>
    </submittedName>
</protein>
<evidence type="ECO:0000313" key="2">
    <source>
        <dbReference type="Proteomes" id="UP000001511"/>
    </source>
</evidence>
<keyword evidence="2" id="KW-1185">Reference proteome</keyword>
<dbReference type="KEGG" id="naz:Aazo_0009"/>
<reference evidence="1 2" key="1">
    <citation type="journal article" date="2010" name="PLoS ONE">
        <title>Genome erosion in a nitrogen-fixing vertically transmitted endosymbiotic multicellular cyanobacterium.</title>
        <authorList>
            <person name="Ran L."/>
            <person name="Larsson J."/>
            <person name="Vigil-Stenman T."/>
            <person name="Nylander J.A."/>
            <person name="Ininbergs K."/>
            <person name="Zheng W.W."/>
            <person name="Lapidus A."/>
            <person name="Lowry S."/>
            <person name="Haselkorn R."/>
            <person name="Bergman B."/>
        </authorList>
    </citation>
    <scope>NUCLEOTIDE SEQUENCE [LARGE SCALE GENOMIC DNA]</scope>
    <source>
        <strain evidence="1 2">0708</strain>
    </source>
</reference>
<name>D7DVM3_NOSA0</name>
<evidence type="ECO:0000313" key="1">
    <source>
        <dbReference type="EMBL" id="ADI62674.1"/>
    </source>
</evidence>